<dbReference type="EMBL" id="KB446558">
    <property type="protein sequence ID" value="EME82714.1"/>
    <property type="molecule type" value="Genomic_DNA"/>
</dbReference>
<keyword evidence="3" id="KW-1185">Reference proteome</keyword>
<protein>
    <submittedName>
        <fullName evidence="2">Uncharacterized protein</fullName>
    </submittedName>
</protein>
<dbReference type="RefSeq" id="XP_007926158.1">
    <property type="nucleotide sequence ID" value="XM_007927967.1"/>
</dbReference>
<feature type="compositionally biased region" description="Basic and acidic residues" evidence="1">
    <location>
        <begin position="1"/>
        <end position="11"/>
    </location>
</feature>
<organism evidence="2 3">
    <name type="scientific">Pseudocercospora fijiensis (strain CIRAD86)</name>
    <name type="common">Black leaf streak disease fungus</name>
    <name type="synonym">Mycosphaerella fijiensis</name>
    <dbReference type="NCBI Taxonomy" id="383855"/>
    <lineage>
        <taxon>Eukaryota</taxon>
        <taxon>Fungi</taxon>
        <taxon>Dikarya</taxon>
        <taxon>Ascomycota</taxon>
        <taxon>Pezizomycotina</taxon>
        <taxon>Dothideomycetes</taxon>
        <taxon>Dothideomycetidae</taxon>
        <taxon>Mycosphaerellales</taxon>
        <taxon>Mycosphaerellaceae</taxon>
        <taxon>Pseudocercospora</taxon>
    </lineage>
</organism>
<dbReference type="HOGENOM" id="CLU_1262021_0_0_1"/>
<dbReference type="eggNOG" id="ENOG502R0TE">
    <property type="taxonomic scope" value="Eukaryota"/>
</dbReference>
<evidence type="ECO:0000256" key="1">
    <source>
        <dbReference type="SAM" id="MobiDB-lite"/>
    </source>
</evidence>
<dbReference type="OrthoDB" id="5413827at2759"/>
<evidence type="ECO:0000313" key="3">
    <source>
        <dbReference type="Proteomes" id="UP000016932"/>
    </source>
</evidence>
<feature type="compositionally biased region" description="Polar residues" evidence="1">
    <location>
        <begin position="12"/>
        <end position="28"/>
    </location>
</feature>
<dbReference type="KEGG" id="pfj:MYCFIDRAFT_196199"/>
<accession>M2ZUN0</accession>
<dbReference type="VEuPathDB" id="FungiDB:MYCFIDRAFT_196199"/>
<dbReference type="AlphaFoldDB" id="M2ZUN0"/>
<reference evidence="2 3" key="1">
    <citation type="journal article" date="2012" name="PLoS Pathog.">
        <title>Diverse lifestyles and strategies of plant pathogenesis encoded in the genomes of eighteen Dothideomycetes fungi.</title>
        <authorList>
            <person name="Ohm R.A."/>
            <person name="Feau N."/>
            <person name="Henrissat B."/>
            <person name="Schoch C.L."/>
            <person name="Horwitz B.A."/>
            <person name="Barry K.W."/>
            <person name="Condon B.J."/>
            <person name="Copeland A.C."/>
            <person name="Dhillon B."/>
            <person name="Glaser F."/>
            <person name="Hesse C.N."/>
            <person name="Kosti I."/>
            <person name="LaButti K."/>
            <person name="Lindquist E.A."/>
            <person name="Lucas S."/>
            <person name="Salamov A.A."/>
            <person name="Bradshaw R.E."/>
            <person name="Ciuffetti L."/>
            <person name="Hamelin R.C."/>
            <person name="Kema G.H.J."/>
            <person name="Lawrence C."/>
            <person name="Scott J.A."/>
            <person name="Spatafora J.W."/>
            <person name="Turgeon B.G."/>
            <person name="de Wit P.J.G.M."/>
            <person name="Zhong S."/>
            <person name="Goodwin S.B."/>
            <person name="Grigoriev I.V."/>
        </authorList>
    </citation>
    <scope>NUCLEOTIDE SEQUENCE [LARGE SCALE GENOMIC DNA]</scope>
    <source>
        <strain evidence="2 3">CIRAD86</strain>
    </source>
</reference>
<dbReference type="GeneID" id="19335563"/>
<proteinExistence type="predicted"/>
<feature type="region of interest" description="Disordered" evidence="1">
    <location>
        <begin position="1"/>
        <end position="30"/>
    </location>
</feature>
<dbReference type="Proteomes" id="UP000016932">
    <property type="component" value="Unassembled WGS sequence"/>
</dbReference>
<evidence type="ECO:0000313" key="2">
    <source>
        <dbReference type="EMBL" id="EME82714.1"/>
    </source>
</evidence>
<sequence>MEDIKKKENHTNDSNLQPTKRLGNQSWEGNKAGKEAVAMYGNAGNIPANSEQQNFKNNDVTDRAQAVYGNLGGAEFHAFFGRKRVTLKMADPPPPCYLLKKIPAELRNRIYELTFAPDDEQNEAGEVSLCKAKSPPKDLLVTCRKIHGEAAKMYKAEHQRYWRSTKFKIDRDEGEMYSGALDALREEDLDHVTQLRIYAMFYMTEEFSDEEVGSGDEDP</sequence>
<gene>
    <name evidence="2" type="ORF">MYCFIDRAFT_196199</name>
</gene>
<name>M2ZUN0_PSEFD</name>